<evidence type="ECO:0000313" key="3">
    <source>
        <dbReference type="Proteomes" id="UP000298663"/>
    </source>
</evidence>
<keyword evidence="1" id="KW-0812">Transmembrane</keyword>
<feature type="transmembrane region" description="Helical" evidence="1">
    <location>
        <begin position="135"/>
        <end position="157"/>
    </location>
</feature>
<feature type="transmembrane region" description="Helical" evidence="1">
    <location>
        <begin position="70"/>
        <end position="93"/>
    </location>
</feature>
<gene>
    <name evidence="2" type="ORF">L596_009779</name>
</gene>
<reference evidence="2 3" key="1">
    <citation type="journal article" date="2015" name="Genome Biol.">
        <title>Comparative genomics of Steinernema reveals deeply conserved gene regulatory networks.</title>
        <authorList>
            <person name="Dillman A.R."/>
            <person name="Macchietto M."/>
            <person name="Porter C.F."/>
            <person name="Rogers A."/>
            <person name="Williams B."/>
            <person name="Antoshechkin I."/>
            <person name="Lee M.M."/>
            <person name="Goodwin Z."/>
            <person name="Lu X."/>
            <person name="Lewis E.E."/>
            <person name="Goodrich-Blair H."/>
            <person name="Stock S.P."/>
            <person name="Adams B.J."/>
            <person name="Sternberg P.W."/>
            <person name="Mortazavi A."/>
        </authorList>
    </citation>
    <scope>NUCLEOTIDE SEQUENCE [LARGE SCALE GENOMIC DNA]</scope>
    <source>
        <strain evidence="2 3">ALL</strain>
    </source>
</reference>
<keyword evidence="1" id="KW-0472">Membrane</keyword>
<sequence length="238" mass="27327">MVFREQLAKIYHDNPHKTIRNILIPLISGFLDWLLVGVTGGAWDKLVPKGLDYPCGNRDRFYVCSPIDTAIVTLPLATVSFLLHLAIVYGMVLDLPRKRILRGPLKLVGYNLICVSLAIYGYYYNESKCSKIATLFLVAFENAIAFISLRICLYALYRIGRGLFWCCEKCNHWEERKNTDLELPTMTPIASTKTEERHYIKFGPSTEEIEQRFDEFLTMLKEHRNSINPSGYVPVPLD</sequence>
<dbReference type="AlphaFoldDB" id="A0A4U5PGB6"/>
<dbReference type="Proteomes" id="UP000298663">
    <property type="component" value="Unassembled WGS sequence"/>
</dbReference>
<comment type="caution">
    <text evidence="2">The sequence shown here is derived from an EMBL/GenBank/DDBJ whole genome shotgun (WGS) entry which is preliminary data.</text>
</comment>
<accession>A0A4U5PGB6</accession>
<organism evidence="2 3">
    <name type="scientific">Steinernema carpocapsae</name>
    <name type="common">Entomopathogenic nematode</name>
    <dbReference type="NCBI Taxonomy" id="34508"/>
    <lineage>
        <taxon>Eukaryota</taxon>
        <taxon>Metazoa</taxon>
        <taxon>Ecdysozoa</taxon>
        <taxon>Nematoda</taxon>
        <taxon>Chromadorea</taxon>
        <taxon>Rhabditida</taxon>
        <taxon>Tylenchina</taxon>
        <taxon>Panagrolaimomorpha</taxon>
        <taxon>Strongyloidoidea</taxon>
        <taxon>Steinernematidae</taxon>
        <taxon>Steinernema</taxon>
    </lineage>
</organism>
<keyword evidence="1" id="KW-1133">Transmembrane helix</keyword>
<feature type="transmembrane region" description="Helical" evidence="1">
    <location>
        <begin position="21"/>
        <end position="43"/>
    </location>
</feature>
<name>A0A4U5PGB6_STECR</name>
<reference evidence="2 3" key="2">
    <citation type="journal article" date="2019" name="G3 (Bethesda)">
        <title>Hybrid Assembly of the Genome of the Entomopathogenic Nematode Steinernema carpocapsae Identifies the X-Chromosome.</title>
        <authorList>
            <person name="Serra L."/>
            <person name="Macchietto M."/>
            <person name="Macias-Munoz A."/>
            <person name="McGill C.J."/>
            <person name="Rodriguez I.M."/>
            <person name="Rodriguez B."/>
            <person name="Murad R."/>
            <person name="Mortazavi A."/>
        </authorList>
    </citation>
    <scope>NUCLEOTIDE SEQUENCE [LARGE SCALE GENOMIC DNA]</scope>
    <source>
        <strain evidence="2 3">ALL</strain>
    </source>
</reference>
<protein>
    <submittedName>
        <fullName evidence="2">Uncharacterized protein</fullName>
    </submittedName>
</protein>
<evidence type="ECO:0000313" key="2">
    <source>
        <dbReference type="EMBL" id="TKR95639.1"/>
    </source>
</evidence>
<evidence type="ECO:0000256" key="1">
    <source>
        <dbReference type="SAM" id="Phobius"/>
    </source>
</evidence>
<keyword evidence="3" id="KW-1185">Reference proteome</keyword>
<feature type="transmembrane region" description="Helical" evidence="1">
    <location>
        <begin position="105"/>
        <end position="123"/>
    </location>
</feature>
<dbReference type="EMBL" id="AZBU02000002">
    <property type="protein sequence ID" value="TKR95639.1"/>
    <property type="molecule type" value="Genomic_DNA"/>
</dbReference>
<proteinExistence type="predicted"/>